<dbReference type="Proteomes" id="UP000186917">
    <property type="component" value="Unassembled WGS sequence"/>
</dbReference>
<dbReference type="RefSeq" id="WP_197705797.1">
    <property type="nucleotide sequence ID" value="NZ_AP017422.1"/>
</dbReference>
<keyword evidence="2" id="KW-1185">Reference proteome</keyword>
<protein>
    <submittedName>
        <fullName evidence="1">Uncharacterized protein</fullName>
    </submittedName>
</protein>
<dbReference type="AlphaFoldDB" id="A0A1N7R621"/>
<gene>
    <name evidence="1" type="ORF">SAMN05421788_109234</name>
</gene>
<sequence length="99" mass="11063">MKKIWTLCMVVFATTVCGQVVQKKNPADFVPKGYVFFEKVTGDLDKDSLEDCVLIIKGTDKSRFVNDEYRGKLDRNRRGVMGGMAIGNTHSDINMLGLS</sequence>
<dbReference type="EMBL" id="FTOR01000009">
    <property type="protein sequence ID" value="SIT30474.1"/>
    <property type="molecule type" value="Genomic_DNA"/>
</dbReference>
<evidence type="ECO:0000313" key="1">
    <source>
        <dbReference type="EMBL" id="SIT30474.1"/>
    </source>
</evidence>
<proteinExistence type="predicted"/>
<evidence type="ECO:0000313" key="2">
    <source>
        <dbReference type="Proteomes" id="UP000186917"/>
    </source>
</evidence>
<accession>A0A1N7R621</accession>
<name>A0A1N7R621_9BACT</name>
<dbReference type="STRING" id="477680.SAMN05421788_109234"/>
<reference evidence="2" key="1">
    <citation type="submission" date="2017-01" db="EMBL/GenBank/DDBJ databases">
        <authorList>
            <person name="Varghese N."/>
            <person name="Submissions S."/>
        </authorList>
    </citation>
    <scope>NUCLEOTIDE SEQUENCE [LARGE SCALE GENOMIC DNA]</scope>
    <source>
        <strain evidence="2">DSM 21054</strain>
    </source>
</reference>
<organism evidence="1 2">
    <name type="scientific">Filimonas lacunae</name>
    <dbReference type="NCBI Taxonomy" id="477680"/>
    <lineage>
        <taxon>Bacteria</taxon>
        <taxon>Pseudomonadati</taxon>
        <taxon>Bacteroidota</taxon>
        <taxon>Chitinophagia</taxon>
        <taxon>Chitinophagales</taxon>
        <taxon>Chitinophagaceae</taxon>
        <taxon>Filimonas</taxon>
    </lineage>
</organism>